<name>B9RQ29_RICCO</name>
<evidence type="ECO:0000256" key="5">
    <source>
        <dbReference type="RuleBase" id="RU003616"/>
    </source>
</evidence>
<feature type="compositionally biased region" description="Basic and acidic residues" evidence="6">
    <location>
        <begin position="148"/>
        <end position="158"/>
    </location>
</feature>
<dbReference type="InterPro" id="IPR008978">
    <property type="entry name" value="HSP20-like_chaperone"/>
</dbReference>
<dbReference type="GO" id="GO:0034605">
    <property type="term" value="P:cellular response to heat"/>
    <property type="evidence" value="ECO:0000318"/>
    <property type="project" value="GO_Central"/>
</dbReference>
<evidence type="ECO:0000256" key="1">
    <source>
        <dbReference type="ARBA" id="ARBA00004162"/>
    </source>
</evidence>
<feature type="compositionally biased region" description="Polar residues" evidence="6">
    <location>
        <begin position="159"/>
        <end position="169"/>
    </location>
</feature>
<keyword evidence="2" id="KW-1003">Cell membrane</keyword>
<protein>
    <submittedName>
        <fullName evidence="9">Small heat-shock protein, putative</fullName>
    </submittedName>
</protein>
<evidence type="ECO:0000256" key="3">
    <source>
        <dbReference type="ARBA" id="ARBA00022821"/>
    </source>
</evidence>
<organism evidence="9 10">
    <name type="scientific">Ricinus communis</name>
    <name type="common">Castor bean</name>
    <dbReference type="NCBI Taxonomy" id="3988"/>
    <lineage>
        <taxon>Eukaryota</taxon>
        <taxon>Viridiplantae</taxon>
        <taxon>Streptophyta</taxon>
        <taxon>Embryophyta</taxon>
        <taxon>Tracheophyta</taxon>
        <taxon>Spermatophyta</taxon>
        <taxon>Magnoliopsida</taxon>
        <taxon>eudicotyledons</taxon>
        <taxon>Gunneridae</taxon>
        <taxon>Pentapetalae</taxon>
        <taxon>rosids</taxon>
        <taxon>fabids</taxon>
        <taxon>Malpighiales</taxon>
        <taxon>Euphorbiaceae</taxon>
        <taxon>Acalyphoideae</taxon>
        <taxon>Acalypheae</taxon>
        <taxon>Ricinus</taxon>
    </lineage>
</organism>
<evidence type="ECO:0000259" key="8">
    <source>
        <dbReference type="PROSITE" id="PS01031"/>
    </source>
</evidence>
<feature type="domain" description="SHSP" evidence="8">
    <location>
        <begin position="5"/>
        <end position="109"/>
    </location>
</feature>
<feature type="compositionally biased region" description="Polar residues" evidence="6">
    <location>
        <begin position="134"/>
        <end position="147"/>
    </location>
</feature>
<dbReference type="EMBL" id="EQ973800">
    <property type="protein sequence ID" value="EEF46517.1"/>
    <property type="molecule type" value="Genomic_DNA"/>
</dbReference>
<sequence>MAKLARNYQAFEPATEWVRDTEYDTLLIYLPGFKKEQLKVQVTSNPNLRIFGERSLGDNKWSRFSKEFRIPSSYDTNKISANFEGGILKIKHPKITKPATKPQENANSSLAEATNDQPHQRAQEVPPKIKTETNDASYRNADNSQNISDKKKELRDANGKSSDANSTPRKTLGNDKIEEYAESGKMASIGSKHGLVQEAGVCGNSKLVHHKHVLGGLVREIKKPRKSTKLVVAAGLLVLVFGLYVKYQVGSIKELEGGPRSN</sequence>
<feature type="compositionally biased region" description="Basic and acidic residues" evidence="6">
    <location>
        <begin position="118"/>
        <end position="133"/>
    </location>
</feature>
<reference evidence="10" key="1">
    <citation type="journal article" date="2010" name="Nat. Biotechnol.">
        <title>Draft genome sequence of the oilseed species Ricinus communis.</title>
        <authorList>
            <person name="Chan A.P."/>
            <person name="Crabtree J."/>
            <person name="Zhao Q."/>
            <person name="Lorenzi H."/>
            <person name="Orvis J."/>
            <person name="Puiu D."/>
            <person name="Melake-Berhan A."/>
            <person name="Jones K.M."/>
            <person name="Redman J."/>
            <person name="Chen G."/>
            <person name="Cahoon E.B."/>
            <person name="Gedil M."/>
            <person name="Stanke M."/>
            <person name="Haas B.J."/>
            <person name="Wortman J.R."/>
            <person name="Fraser-Liggett C.M."/>
            <person name="Ravel J."/>
            <person name="Rabinowicz P.D."/>
        </authorList>
    </citation>
    <scope>NUCLEOTIDE SEQUENCE [LARGE SCALE GENOMIC DNA]</scope>
    <source>
        <strain evidence="10">cv. Hale</strain>
    </source>
</reference>
<evidence type="ECO:0000256" key="2">
    <source>
        <dbReference type="ARBA" id="ARBA00022475"/>
    </source>
</evidence>
<dbReference type="CDD" id="cd06464">
    <property type="entry name" value="ACD_sHsps-like"/>
    <property type="match status" value="1"/>
</dbReference>
<dbReference type="KEGG" id="rcu:8286580"/>
<gene>
    <name evidence="9" type="ORF">RCOM_0952690</name>
</gene>
<evidence type="ECO:0000313" key="9">
    <source>
        <dbReference type="EMBL" id="EEF46517.1"/>
    </source>
</evidence>
<dbReference type="PANTHER" id="PTHR43670:SF124">
    <property type="entry name" value="SHSP DOMAIN-CONTAINING PROTEIN"/>
    <property type="match status" value="1"/>
</dbReference>
<comment type="similarity">
    <text evidence="4 5">Belongs to the small heat shock protein (HSP20) family.</text>
</comment>
<keyword evidence="7" id="KW-0472">Membrane</keyword>
<dbReference type="InParanoid" id="B9RQ29"/>
<dbReference type="AlphaFoldDB" id="B9RQ29"/>
<dbReference type="OMA" id="CLAANMK"/>
<dbReference type="InterPro" id="IPR002068">
    <property type="entry name" value="A-crystallin/Hsp20_dom"/>
</dbReference>
<accession>B9RQ29</accession>
<feature type="compositionally biased region" description="Polar residues" evidence="6">
    <location>
        <begin position="102"/>
        <end position="117"/>
    </location>
</feature>
<evidence type="ECO:0000313" key="10">
    <source>
        <dbReference type="Proteomes" id="UP000008311"/>
    </source>
</evidence>
<evidence type="ECO:0000256" key="4">
    <source>
        <dbReference type="PROSITE-ProRule" id="PRU00285"/>
    </source>
</evidence>
<dbReference type="Pfam" id="PF00011">
    <property type="entry name" value="HSP20"/>
    <property type="match status" value="1"/>
</dbReference>
<dbReference type="PROSITE" id="PS01031">
    <property type="entry name" value="SHSP"/>
    <property type="match status" value="1"/>
</dbReference>
<dbReference type="Gene3D" id="2.60.40.790">
    <property type="match status" value="1"/>
</dbReference>
<keyword evidence="10" id="KW-1185">Reference proteome</keyword>
<dbReference type="SUPFAM" id="SSF49764">
    <property type="entry name" value="HSP20-like chaperones"/>
    <property type="match status" value="1"/>
</dbReference>
<dbReference type="GO" id="GO:0005886">
    <property type="term" value="C:plasma membrane"/>
    <property type="evidence" value="ECO:0007669"/>
    <property type="project" value="UniProtKB-SubCell"/>
</dbReference>
<feature type="transmembrane region" description="Helical" evidence="7">
    <location>
        <begin position="230"/>
        <end position="247"/>
    </location>
</feature>
<proteinExistence type="inferred from homology"/>
<keyword evidence="3" id="KW-0611">Plant defense</keyword>
<dbReference type="PANTHER" id="PTHR43670">
    <property type="entry name" value="HEAT SHOCK PROTEIN 26"/>
    <property type="match status" value="1"/>
</dbReference>
<dbReference type="Proteomes" id="UP000008311">
    <property type="component" value="Unassembled WGS sequence"/>
</dbReference>
<keyword evidence="7" id="KW-0812">Transmembrane</keyword>
<dbReference type="OrthoDB" id="1431247at2759"/>
<dbReference type="eggNOG" id="KOG0710">
    <property type="taxonomic scope" value="Eukaryota"/>
</dbReference>
<evidence type="ECO:0000256" key="7">
    <source>
        <dbReference type="SAM" id="Phobius"/>
    </source>
</evidence>
<feature type="region of interest" description="Disordered" evidence="6">
    <location>
        <begin position="93"/>
        <end position="175"/>
    </location>
</feature>
<keyword evidence="7" id="KW-1133">Transmembrane helix</keyword>
<comment type="subcellular location">
    <subcellularLocation>
        <location evidence="1">Cell membrane</location>
        <topology evidence="1">Single-pass membrane protein</topology>
    </subcellularLocation>
</comment>
<dbReference type="GO" id="GO:0006952">
    <property type="term" value="P:defense response"/>
    <property type="evidence" value="ECO:0007669"/>
    <property type="project" value="UniProtKB-KW"/>
</dbReference>
<evidence type="ECO:0000256" key="6">
    <source>
        <dbReference type="SAM" id="MobiDB-lite"/>
    </source>
</evidence>
<dbReference type="FunCoup" id="B9RQ29">
    <property type="interactions" value="46"/>
</dbReference>